<protein>
    <submittedName>
        <fullName evidence="1">Chromosome partitioning protein ParB</fullName>
    </submittedName>
</protein>
<name>A0ACB5RGX8_9CLOT</name>
<reference evidence="1" key="1">
    <citation type="journal article" date="2025" name="Int. J. Syst. Evol. Microbiol.">
        <title>Inconstantimicrobium mannanitabidum sp. nov., a novel member of the family Clostridiaceae isolated from anoxic soil under the treatment of reductive soil disinfestation.</title>
        <authorList>
            <person name="Ueki A."/>
            <person name="Tonouchi A."/>
            <person name="Honma S."/>
            <person name="Kaku N."/>
            <person name="Ueki K."/>
        </authorList>
    </citation>
    <scope>NUCLEOTIDE SEQUENCE</scope>
    <source>
        <strain evidence="1">TW13</strain>
    </source>
</reference>
<dbReference type="Proteomes" id="UP001058074">
    <property type="component" value="Unassembled WGS sequence"/>
</dbReference>
<accession>A0ACB5RGX8</accession>
<organism evidence="1 2">
    <name type="scientific">Inconstantimicrobium mannanitabidum</name>
    <dbReference type="NCBI Taxonomy" id="1604901"/>
    <lineage>
        <taxon>Bacteria</taxon>
        <taxon>Bacillati</taxon>
        <taxon>Bacillota</taxon>
        <taxon>Clostridia</taxon>
        <taxon>Eubacteriales</taxon>
        <taxon>Clostridiaceae</taxon>
        <taxon>Inconstantimicrobium</taxon>
    </lineage>
</organism>
<dbReference type="EMBL" id="BROD01000001">
    <property type="protein sequence ID" value="GKX68337.1"/>
    <property type="molecule type" value="Genomic_DNA"/>
</dbReference>
<gene>
    <name evidence="1" type="ORF">rsdtw13_35950</name>
</gene>
<keyword evidence="2" id="KW-1185">Reference proteome</keyword>
<evidence type="ECO:0000313" key="2">
    <source>
        <dbReference type="Proteomes" id="UP001058074"/>
    </source>
</evidence>
<proteinExistence type="predicted"/>
<evidence type="ECO:0000313" key="1">
    <source>
        <dbReference type="EMBL" id="GKX68337.1"/>
    </source>
</evidence>
<comment type="caution">
    <text evidence="1">The sequence shown here is derived from an EMBL/GenBank/DDBJ whole genome shotgun (WGS) entry which is preliminary data.</text>
</comment>
<sequence>MAILRAFKAIRPTKELAKDVAALPYDVMDSDEAREMVKDKPYSFLHVDKAEVDLPVDIDVYDSRVYEKARENLNSMIEKGVLIKDKNPSLYIYRQVMNGHPQTGIVGCVSIDEYEKNKIKKHEFTRPEKEQDRINHVENCNANTGPIFLSYNGKSDINALIDMWTKKQPEYDFVSEDGIQHVVWVIDNEEVIAEIINKFKSVENFYIADGHHRAASAVKVGLKKRLENPNYTGNEEFNFFLGVLFPAEQLHILDYNRVVKDLNGYSEEEIINKVSEAFEVVPCENHGSYKPQNKHQFGMYLNKKWYALKAKGGSFDESNPIESLDVAILQNNLLSPILDIGDPRTDKRIDFIGGIRGMKELERRANSDMKIAFSMYPTTMQDIIDVADMGKVMPPKSTWFEPKLRSGLFIHELE</sequence>